<reference evidence="11" key="1">
    <citation type="submission" date="2021-02" db="EMBL/GenBank/DDBJ databases">
        <title>Metagenome analyses of Stigonema ocellatum DSM 106950, Chlorogloea purpurea SAG 13.99 and Gomphosphaeria aponina DSM 107014.</title>
        <authorList>
            <person name="Marter P."/>
            <person name="Huang S."/>
        </authorList>
    </citation>
    <scope>NUCLEOTIDE SEQUENCE</scope>
    <source>
        <strain evidence="11">JP213</strain>
    </source>
</reference>
<evidence type="ECO:0000256" key="7">
    <source>
        <dbReference type="ARBA" id="ARBA00023136"/>
    </source>
</evidence>
<gene>
    <name evidence="11" type="ORF">DSM107014_05110</name>
</gene>
<keyword evidence="4" id="KW-1134">Transmembrane beta strand</keyword>
<dbReference type="GO" id="GO:0098046">
    <property type="term" value="C:type V protein secretion system complex"/>
    <property type="evidence" value="ECO:0007669"/>
    <property type="project" value="TreeGrafter"/>
</dbReference>
<evidence type="ECO:0000259" key="10">
    <source>
        <dbReference type="PROSITE" id="PS51779"/>
    </source>
</evidence>
<dbReference type="Pfam" id="PF08479">
    <property type="entry name" value="POTRA_2"/>
    <property type="match status" value="1"/>
</dbReference>
<accession>A0A941GN99</accession>
<proteinExistence type="inferred from homology"/>
<dbReference type="AlphaFoldDB" id="A0A941GN99"/>
<dbReference type="EMBL" id="JADQBC010000025">
    <property type="protein sequence ID" value="MBR8827274.1"/>
    <property type="molecule type" value="Genomic_DNA"/>
</dbReference>
<organism evidence="11 12">
    <name type="scientific">Gomphosphaeria aponina SAG 52.96 = DSM 107014</name>
    <dbReference type="NCBI Taxonomy" id="1521640"/>
    <lineage>
        <taxon>Bacteria</taxon>
        <taxon>Bacillati</taxon>
        <taxon>Cyanobacteriota</taxon>
        <taxon>Cyanophyceae</taxon>
        <taxon>Oscillatoriophycideae</taxon>
        <taxon>Chroococcales</taxon>
        <taxon>Gomphosphaeriaceae</taxon>
        <taxon>Gomphosphaeria</taxon>
    </lineage>
</organism>
<dbReference type="Pfam" id="PF03865">
    <property type="entry name" value="ShlB"/>
    <property type="match status" value="1"/>
</dbReference>
<dbReference type="InterPro" id="IPR005565">
    <property type="entry name" value="Hemolysn_activator_HlyB_C"/>
</dbReference>
<feature type="domain" description="POTRA" evidence="10">
    <location>
        <begin position="75"/>
        <end position="150"/>
    </location>
</feature>
<name>A0A941GN99_9CHRO</name>
<dbReference type="InterPro" id="IPR034746">
    <property type="entry name" value="POTRA"/>
</dbReference>
<protein>
    <submittedName>
        <fullName evidence="11">ShlB/FhaC/HecB family hemolysin secretion/activation protein</fullName>
    </submittedName>
</protein>
<dbReference type="Gene3D" id="2.40.160.50">
    <property type="entry name" value="membrane protein fhac: a member of the omp85/tpsb transporter family"/>
    <property type="match status" value="1"/>
</dbReference>
<dbReference type="GO" id="GO:0009279">
    <property type="term" value="C:cell outer membrane"/>
    <property type="evidence" value="ECO:0007669"/>
    <property type="project" value="UniProtKB-SubCell"/>
</dbReference>
<keyword evidence="7" id="KW-0472">Membrane</keyword>
<keyword evidence="3" id="KW-0813">Transport</keyword>
<keyword evidence="6" id="KW-0653">Protein transport</keyword>
<dbReference type="InterPro" id="IPR051544">
    <property type="entry name" value="TPS_OM_transporter"/>
</dbReference>
<dbReference type="Gene3D" id="3.10.20.310">
    <property type="entry name" value="membrane protein fhac"/>
    <property type="match status" value="1"/>
</dbReference>
<evidence type="ECO:0000256" key="8">
    <source>
        <dbReference type="ARBA" id="ARBA00023237"/>
    </source>
</evidence>
<dbReference type="PANTHER" id="PTHR34597:SF3">
    <property type="entry name" value="OUTER MEMBRANE TRANSPORTER CDIB"/>
    <property type="match status" value="1"/>
</dbReference>
<evidence type="ECO:0000313" key="12">
    <source>
        <dbReference type="Proteomes" id="UP000767446"/>
    </source>
</evidence>
<feature type="region of interest" description="Disordered" evidence="9">
    <location>
        <begin position="34"/>
        <end position="73"/>
    </location>
</feature>
<keyword evidence="8" id="KW-0998">Cell outer membrane</keyword>
<dbReference type="InterPro" id="IPR013686">
    <property type="entry name" value="Polypept-transport_assoc_ShlB"/>
</dbReference>
<evidence type="ECO:0000256" key="6">
    <source>
        <dbReference type="ARBA" id="ARBA00022927"/>
    </source>
</evidence>
<dbReference type="PANTHER" id="PTHR34597">
    <property type="entry name" value="SLR1661 PROTEIN"/>
    <property type="match status" value="1"/>
</dbReference>
<dbReference type="GO" id="GO:0046819">
    <property type="term" value="P:protein secretion by the type V secretion system"/>
    <property type="evidence" value="ECO:0007669"/>
    <property type="project" value="TreeGrafter"/>
</dbReference>
<dbReference type="PROSITE" id="PS51779">
    <property type="entry name" value="POTRA"/>
    <property type="match status" value="1"/>
</dbReference>
<feature type="compositionally biased region" description="Pro residues" evidence="9">
    <location>
        <begin position="38"/>
        <end position="55"/>
    </location>
</feature>
<comment type="similarity">
    <text evidence="2">Belongs to the TPS (TC 1.B.20) family.</text>
</comment>
<evidence type="ECO:0000313" key="11">
    <source>
        <dbReference type="EMBL" id="MBR8827274.1"/>
    </source>
</evidence>
<comment type="subcellular location">
    <subcellularLocation>
        <location evidence="1">Cell outer membrane</location>
    </subcellularLocation>
</comment>
<evidence type="ECO:0000256" key="1">
    <source>
        <dbReference type="ARBA" id="ARBA00004442"/>
    </source>
</evidence>
<keyword evidence="5" id="KW-0812">Transmembrane</keyword>
<dbReference type="Proteomes" id="UP000767446">
    <property type="component" value="Unassembled WGS sequence"/>
</dbReference>
<sequence length="581" mass="65085">MNQKTSNSQFAYLFFITVVFWMSNLPLKSMAQSFQSAPPIPETPPPTAPLNPPENPMESQPTTPTTDREETTGSLRVKTFEFFGNTVFSQEQLLEVVKEFTGKEISFTQLLQAANKITELYIREGYITSGAYIPVQDFNSQSVKMQIVEGTLEQIKIEIASGRLKSGYVSSRINREISQPLNLKDLQEALQKLQLNPLIASLDAELSTGTGQGESILNVTVYGEKTFTITPTLNNNRNPSVGSFERGIEISEANLSGWGDGISLIYANTDGSDRFEILYDLPVNPQNGMVRLYYRNTDNEIIEPPFDELNITIDSRDYDLSFRQPIIENATSEGNQELAMGLGFARRESDSEVLGRSFPLSLGANDEGETRLSIIRFTQEWTEQGLESVFAARSQFNFGVEAFNATVNEAAPDSKYFLWRGQLLYLRLLSELQGEPAAGITMLLRSNFQLANNPILPLEQFTLGGQATVRGYRQDYLLTDSGVFASAEVRFPVLQVSEIEGILQIAPFIDFGVGWNNSGTSREDLDKNTLIGTGLALIWRMGDELTTRVDWGIPLVNVDSTKRTWQDNGFYFQIEYNFRPF</sequence>
<comment type="caution">
    <text evidence="11">The sequence shown here is derived from an EMBL/GenBank/DDBJ whole genome shotgun (WGS) entry which is preliminary data.</text>
</comment>
<evidence type="ECO:0000256" key="2">
    <source>
        <dbReference type="ARBA" id="ARBA00009055"/>
    </source>
</evidence>
<evidence type="ECO:0000256" key="5">
    <source>
        <dbReference type="ARBA" id="ARBA00022692"/>
    </source>
</evidence>
<evidence type="ECO:0000256" key="4">
    <source>
        <dbReference type="ARBA" id="ARBA00022452"/>
    </source>
</evidence>
<evidence type="ECO:0000256" key="3">
    <source>
        <dbReference type="ARBA" id="ARBA00022448"/>
    </source>
</evidence>
<evidence type="ECO:0000256" key="9">
    <source>
        <dbReference type="SAM" id="MobiDB-lite"/>
    </source>
</evidence>
<dbReference type="GO" id="GO:0008320">
    <property type="term" value="F:protein transmembrane transporter activity"/>
    <property type="evidence" value="ECO:0007669"/>
    <property type="project" value="TreeGrafter"/>
</dbReference>